<dbReference type="InterPro" id="IPR017871">
    <property type="entry name" value="ABC_transporter-like_CS"/>
</dbReference>
<dbReference type="PROSITE" id="PS50929">
    <property type="entry name" value="ABC_TM1F"/>
    <property type="match status" value="1"/>
</dbReference>
<feature type="transmembrane region" description="Helical" evidence="7">
    <location>
        <begin position="147"/>
        <end position="165"/>
    </location>
</feature>
<dbReference type="AlphaFoldDB" id="C8NJ11"/>
<dbReference type="GO" id="GO:0005524">
    <property type="term" value="F:ATP binding"/>
    <property type="evidence" value="ECO:0007669"/>
    <property type="project" value="UniProtKB-KW"/>
</dbReference>
<dbReference type="GO" id="GO:0140359">
    <property type="term" value="F:ABC-type transporter activity"/>
    <property type="evidence" value="ECO:0007669"/>
    <property type="project" value="InterPro"/>
</dbReference>
<keyword evidence="11" id="KW-1185">Reference proteome</keyword>
<dbReference type="InterPro" id="IPR003439">
    <property type="entry name" value="ABC_transporter-like_ATP-bd"/>
</dbReference>
<feature type="transmembrane region" description="Helical" evidence="7">
    <location>
        <begin position="12"/>
        <end position="37"/>
    </location>
</feature>
<comment type="caution">
    <text evidence="10">The sequence shown here is derived from an EMBL/GenBank/DDBJ whole genome shotgun (WGS) entry which is preliminary data.</text>
</comment>
<dbReference type="Proteomes" id="UP000005926">
    <property type="component" value="Unassembled WGS sequence"/>
</dbReference>
<feature type="transmembrane region" description="Helical" evidence="7">
    <location>
        <begin position="49"/>
        <end position="69"/>
    </location>
</feature>
<dbReference type="RefSeq" id="WP_005606580.1">
    <property type="nucleotide sequence ID" value="NZ_CP102283.1"/>
</dbReference>
<keyword evidence="5 7" id="KW-1133">Transmembrane helix</keyword>
<protein>
    <submittedName>
        <fullName evidence="10">ABC transporter, ATP-binding protein</fullName>
    </submittedName>
</protein>
<feature type="domain" description="ABC transporter" evidence="8">
    <location>
        <begin position="321"/>
        <end position="521"/>
    </location>
</feature>
<keyword evidence="4 10" id="KW-0067">ATP-binding</keyword>
<evidence type="ECO:0000256" key="7">
    <source>
        <dbReference type="SAM" id="Phobius"/>
    </source>
</evidence>
<dbReference type="EMBL" id="ACKZ01000029">
    <property type="protein sequence ID" value="EEW36558.1"/>
    <property type="molecule type" value="Genomic_DNA"/>
</dbReference>
<evidence type="ECO:0000313" key="10">
    <source>
        <dbReference type="EMBL" id="EEW36558.1"/>
    </source>
</evidence>
<evidence type="ECO:0000313" key="11">
    <source>
        <dbReference type="Proteomes" id="UP000005926"/>
    </source>
</evidence>
<dbReference type="PANTHER" id="PTHR24221:SF654">
    <property type="entry name" value="ATP-BINDING CASSETTE SUB-FAMILY B MEMBER 6"/>
    <property type="match status" value="1"/>
</dbReference>
<evidence type="ECO:0000256" key="1">
    <source>
        <dbReference type="ARBA" id="ARBA00004651"/>
    </source>
</evidence>
<evidence type="ECO:0000256" key="4">
    <source>
        <dbReference type="ARBA" id="ARBA00022840"/>
    </source>
</evidence>
<dbReference type="InterPro" id="IPR036640">
    <property type="entry name" value="ABC1_TM_sf"/>
</dbReference>
<dbReference type="Pfam" id="PF00664">
    <property type="entry name" value="ABC_membrane"/>
    <property type="match status" value="1"/>
</dbReference>
<evidence type="ECO:0000259" key="8">
    <source>
        <dbReference type="PROSITE" id="PS50893"/>
    </source>
</evidence>
<comment type="subcellular location">
    <subcellularLocation>
        <location evidence="1">Cell membrane</location>
        <topology evidence="1">Multi-pass membrane protein</topology>
    </subcellularLocation>
</comment>
<keyword evidence="6 7" id="KW-0472">Membrane</keyword>
<sequence length="521" mass="58335">MKQKLLQHPSKVMILLVLVIIKSLLTVANIAIIAFAIDGLVALNAWQFVGALAIRFAMQGIFSYSDFLFSVQQEKFIQLVNTELRKEIAEKLRKANYMEITKREFPEYVSWMTNDMERISSLGIPMFFTITESILTVLLSIGVILTYHWSILLFLVVLISGLLLIPKLFEPHTKKVLESYSAIQEKFSSNVQNLLEGYSVFYALNKMDTFKNRVQFESGAVKDSVVRLIRAFMLSGIASGAVNSLGQSLSAILVGYLIVNGIVSIGVMGSIGSFTGVLFGKVSLIAQNLVQYKSVQVYFDKYESIFPDEMLQEELELKDSLELSSVEVAVNGNKIVKPISFTIEKGKKYALVGDSGSGKSTLLHFLAGENNDYSGEVLLDGKELSKEQVVQLSSAIHYNPQKNHLFNATVRENITLWDDTKEISLPEELGIQQFCQLDDTVTEHGSQLSGGQRQRISIARALTQPHKLLLFDESTASLDMESAARIEKMILSNPELTVIMVTHHFIEENRNLFDHVIQLEN</sequence>
<dbReference type="GeneID" id="78412337"/>
<dbReference type="HOGENOM" id="CLU_000604_84_3_9"/>
<evidence type="ECO:0000259" key="9">
    <source>
        <dbReference type="PROSITE" id="PS50929"/>
    </source>
</evidence>
<dbReference type="GO" id="GO:0005886">
    <property type="term" value="C:plasma membrane"/>
    <property type="evidence" value="ECO:0007669"/>
    <property type="project" value="UniProtKB-SubCell"/>
</dbReference>
<dbReference type="InterPro" id="IPR039421">
    <property type="entry name" value="Type_1_exporter"/>
</dbReference>
<reference evidence="10 11" key="1">
    <citation type="submission" date="2009-08" db="EMBL/GenBank/DDBJ databases">
        <authorList>
            <person name="Muzny D."/>
            <person name="Qin X."/>
            <person name="Deng J."/>
            <person name="Jiang H."/>
            <person name="Liu Y."/>
            <person name="Qu J."/>
            <person name="Song X.-Z."/>
            <person name="Zhang L."/>
            <person name="Thornton R."/>
            <person name="Coyle M."/>
            <person name="Francisco L."/>
            <person name="Jackson L."/>
            <person name="Javaid M."/>
            <person name="Korchina V."/>
            <person name="Kovar C."/>
            <person name="Mata R."/>
            <person name="Mathew T."/>
            <person name="Ngo R."/>
            <person name="Nguyen L."/>
            <person name="Nguyen N."/>
            <person name="Okwuonu G."/>
            <person name="Ongeri F."/>
            <person name="Pham C."/>
            <person name="Simmons D."/>
            <person name="Wilczek-Boney K."/>
            <person name="Hale W."/>
            <person name="Jakkamsetti A."/>
            <person name="Pham P."/>
            <person name="Ruth R."/>
            <person name="San Lucas F."/>
            <person name="Warren J."/>
            <person name="Zhang J."/>
            <person name="Zhao Z."/>
            <person name="Zhou C."/>
            <person name="Zhu D."/>
            <person name="Lee S."/>
            <person name="Bess C."/>
            <person name="Blankenburg K."/>
            <person name="Forbes L."/>
            <person name="Fu Q."/>
            <person name="Gubbala S."/>
            <person name="Hirani K."/>
            <person name="Jayaseelan J.C."/>
            <person name="Lara F."/>
            <person name="Munidasa M."/>
            <person name="Palculict T."/>
            <person name="Patil S."/>
            <person name="Pu L.-L."/>
            <person name="Saada N."/>
            <person name="Tang L."/>
            <person name="Weissenberger G."/>
            <person name="Zhu Y."/>
            <person name="Hemphill L."/>
            <person name="Shang Y."/>
            <person name="Youmans B."/>
            <person name="Ayvaz T."/>
            <person name="Ross M."/>
            <person name="Santibanez J."/>
            <person name="Aqrawi P."/>
            <person name="Gross S."/>
            <person name="Joshi V."/>
            <person name="Fowler G."/>
            <person name="Nazareth L."/>
            <person name="Reid J."/>
            <person name="Worley K."/>
            <person name="Petrosino J."/>
            <person name="Highlander S."/>
            <person name="Gibbs R."/>
        </authorList>
    </citation>
    <scope>NUCLEOTIDE SEQUENCE [LARGE SCALE GENOMIC DNA]</scope>
    <source>
        <strain evidence="10 11">ATCC 49175</strain>
    </source>
</reference>
<dbReference type="Gene3D" id="3.40.50.300">
    <property type="entry name" value="P-loop containing nucleotide triphosphate hydrolases"/>
    <property type="match status" value="1"/>
</dbReference>
<dbReference type="SUPFAM" id="SSF52540">
    <property type="entry name" value="P-loop containing nucleoside triphosphate hydrolases"/>
    <property type="match status" value="1"/>
</dbReference>
<dbReference type="CDD" id="cd03228">
    <property type="entry name" value="ABCC_MRP_Like"/>
    <property type="match status" value="1"/>
</dbReference>
<dbReference type="STRING" id="638301.HMPREF0444_1906"/>
<dbReference type="PROSITE" id="PS00211">
    <property type="entry name" value="ABC_TRANSPORTER_1"/>
    <property type="match status" value="1"/>
</dbReference>
<keyword evidence="3" id="KW-0547">Nucleotide-binding</keyword>
<dbReference type="SMART" id="SM00382">
    <property type="entry name" value="AAA"/>
    <property type="match status" value="1"/>
</dbReference>
<feature type="transmembrane region" description="Helical" evidence="7">
    <location>
        <begin position="252"/>
        <end position="279"/>
    </location>
</feature>
<evidence type="ECO:0000256" key="3">
    <source>
        <dbReference type="ARBA" id="ARBA00022741"/>
    </source>
</evidence>
<evidence type="ECO:0000256" key="6">
    <source>
        <dbReference type="ARBA" id="ARBA00023136"/>
    </source>
</evidence>
<feature type="transmembrane region" description="Helical" evidence="7">
    <location>
        <begin position="122"/>
        <end position="141"/>
    </location>
</feature>
<dbReference type="Pfam" id="PF00005">
    <property type="entry name" value="ABC_tran"/>
    <property type="match status" value="1"/>
</dbReference>
<dbReference type="PANTHER" id="PTHR24221">
    <property type="entry name" value="ATP-BINDING CASSETTE SUB-FAMILY B"/>
    <property type="match status" value="1"/>
</dbReference>
<name>C8NJ11_9LACT</name>
<dbReference type="InterPro" id="IPR003593">
    <property type="entry name" value="AAA+_ATPase"/>
</dbReference>
<dbReference type="GO" id="GO:0016887">
    <property type="term" value="F:ATP hydrolysis activity"/>
    <property type="evidence" value="ECO:0007669"/>
    <property type="project" value="InterPro"/>
</dbReference>
<keyword evidence="2 7" id="KW-0812">Transmembrane</keyword>
<gene>
    <name evidence="10" type="ORF">HMPREF0444_1906</name>
</gene>
<dbReference type="InterPro" id="IPR011527">
    <property type="entry name" value="ABC1_TM_dom"/>
</dbReference>
<dbReference type="GO" id="GO:0034040">
    <property type="term" value="F:ATPase-coupled lipid transmembrane transporter activity"/>
    <property type="evidence" value="ECO:0007669"/>
    <property type="project" value="TreeGrafter"/>
</dbReference>
<dbReference type="eggNOG" id="COG1132">
    <property type="taxonomic scope" value="Bacteria"/>
</dbReference>
<feature type="domain" description="ABC transmembrane type-1" evidence="9">
    <location>
        <begin position="14"/>
        <end position="294"/>
    </location>
</feature>
<proteinExistence type="predicted"/>
<accession>C8NJ11</accession>
<dbReference type="Gene3D" id="1.20.1560.10">
    <property type="entry name" value="ABC transporter type 1, transmembrane domain"/>
    <property type="match status" value="1"/>
</dbReference>
<evidence type="ECO:0000256" key="2">
    <source>
        <dbReference type="ARBA" id="ARBA00022692"/>
    </source>
</evidence>
<dbReference type="InterPro" id="IPR027417">
    <property type="entry name" value="P-loop_NTPase"/>
</dbReference>
<dbReference type="PROSITE" id="PS50893">
    <property type="entry name" value="ABC_TRANSPORTER_2"/>
    <property type="match status" value="1"/>
</dbReference>
<dbReference type="SUPFAM" id="SSF90123">
    <property type="entry name" value="ABC transporter transmembrane region"/>
    <property type="match status" value="1"/>
</dbReference>
<evidence type="ECO:0000256" key="5">
    <source>
        <dbReference type="ARBA" id="ARBA00022989"/>
    </source>
</evidence>
<organism evidence="10 11">
    <name type="scientific">Granulicatella adiacens ATCC 49175</name>
    <dbReference type="NCBI Taxonomy" id="638301"/>
    <lineage>
        <taxon>Bacteria</taxon>
        <taxon>Bacillati</taxon>
        <taxon>Bacillota</taxon>
        <taxon>Bacilli</taxon>
        <taxon>Lactobacillales</taxon>
        <taxon>Carnobacteriaceae</taxon>
        <taxon>Granulicatella</taxon>
    </lineage>
</organism>